<dbReference type="SUPFAM" id="SSF74982">
    <property type="entry name" value="Small protein B (SmpB)"/>
    <property type="match status" value="1"/>
</dbReference>
<evidence type="ECO:0000256" key="3">
    <source>
        <dbReference type="HAMAP-Rule" id="MF_00023"/>
    </source>
</evidence>
<dbReference type="Proteomes" id="UP000235682">
    <property type="component" value="Unassembled WGS sequence"/>
</dbReference>
<keyword evidence="1 3" id="KW-0963">Cytoplasm</keyword>
<evidence type="ECO:0000313" key="4">
    <source>
        <dbReference type="EMBL" id="PMC59225.1"/>
    </source>
</evidence>
<dbReference type="InterPro" id="IPR020081">
    <property type="entry name" value="SsrA-bd_prot_CS"/>
</dbReference>
<dbReference type="RefSeq" id="WP_102227519.1">
    <property type="nucleotide sequence ID" value="NZ_PNFY01000007.1"/>
</dbReference>
<dbReference type="GO" id="GO:0005829">
    <property type="term" value="C:cytosol"/>
    <property type="evidence" value="ECO:0007669"/>
    <property type="project" value="TreeGrafter"/>
</dbReference>
<evidence type="ECO:0000256" key="1">
    <source>
        <dbReference type="ARBA" id="ARBA00022490"/>
    </source>
</evidence>
<keyword evidence="5" id="KW-1185">Reference proteome</keyword>
<dbReference type="InterPro" id="IPR000037">
    <property type="entry name" value="SsrA-bd_prot"/>
</dbReference>
<dbReference type="AlphaFoldDB" id="A0A2N6SQ78"/>
<evidence type="ECO:0000313" key="5">
    <source>
        <dbReference type="Proteomes" id="UP000235682"/>
    </source>
</evidence>
<dbReference type="HAMAP" id="MF_00023">
    <property type="entry name" value="SmpB"/>
    <property type="match status" value="1"/>
</dbReference>
<accession>A0A2N6SQ78</accession>
<dbReference type="InterPro" id="IPR023620">
    <property type="entry name" value="SmpB"/>
</dbReference>
<dbReference type="Pfam" id="PF01668">
    <property type="entry name" value="SmpB"/>
    <property type="match status" value="1"/>
</dbReference>
<dbReference type="NCBIfam" id="TIGR00086">
    <property type="entry name" value="smpB"/>
    <property type="match status" value="1"/>
</dbReference>
<dbReference type="Gene3D" id="2.40.280.10">
    <property type="match status" value="1"/>
</dbReference>
<gene>
    <name evidence="3" type="primary">smpB</name>
    <name evidence="4" type="ORF">CJ205_00530</name>
</gene>
<sequence length="150" mass="17700">MSRSRALAQNRKARHDYEILDTLEAGMVLKGTEIKSIRNGRLNLKDGYVSIRDNEAWLMNVHISPYEQGNMFNHDPVRPRKLLLHKRQIIAWRDEAQQKQMTIVPLEVYLKNGRAKVKIGLVRGKKLYDKRHALKEQQMKRDIDRALKMR</sequence>
<dbReference type="PROSITE" id="PS01317">
    <property type="entry name" value="SSRP"/>
    <property type="match status" value="1"/>
</dbReference>
<comment type="function">
    <text evidence="3">Required for rescue of stalled ribosomes mediated by trans-translation. Binds to transfer-messenger RNA (tmRNA), required for stable association of tmRNA with ribosomes. tmRNA and SmpB together mimic tRNA shape, replacing the anticodon stem-loop with SmpB. tmRNA is encoded by the ssrA gene; the 2 termini fold to resemble tRNA(Ala) and it encodes a 'tag peptide', a short internal open reading frame. During trans-translation Ala-aminoacylated tmRNA acts like a tRNA, entering the A-site of stalled ribosomes, displacing the stalled mRNA. The ribosome then switches to translate the ORF on the tmRNA; the nascent peptide is terminated with the 'tag peptide' encoded by the tmRNA and targeted for degradation. The ribosome is freed to recommence translation, which seems to be the essential function of trans-translation.</text>
</comment>
<organism evidence="4 5">
    <name type="scientific">Dolosicoccus paucivorans</name>
    <dbReference type="NCBI Taxonomy" id="84521"/>
    <lineage>
        <taxon>Bacteria</taxon>
        <taxon>Bacillati</taxon>
        <taxon>Bacillota</taxon>
        <taxon>Bacilli</taxon>
        <taxon>Lactobacillales</taxon>
        <taxon>Aerococcaceae</taxon>
        <taxon>Dolosicoccus</taxon>
    </lineage>
</organism>
<dbReference type="OrthoDB" id="9805462at2"/>
<dbReference type="PANTHER" id="PTHR30308">
    <property type="entry name" value="TMRNA-BINDING COMPONENT OF TRANS-TRANSLATION TAGGING COMPLEX"/>
    <property type="match status" value="1"/>
</dbReference>
<dbReference type="GO" id="GO:0070930">
    <property type="term" value="P:trans-translation-dependent protein tagging"/>
    <property type="evidence" value="ECO:0007669"/>
    <property type="project" value="TreeGrafter"/>
</dbReference>
<dbReference type="GO" id="GO:0070929">
    <property type="term" value="P:trans-translation"/>
    <property type="evidence" value="ECO:0007669"/>
    <property type="project" value="UniProtKB-UniRule"/>
</dbReference>
<dbReference type="CDD" id="cd09294">
    <property type="entry name" value="SmpB"/>
    <property type="match status" value="1"/>
</dbReference>
<dbReference type="GO" id="GO:0003723">
    <property type="term" value="F:RNA binding"/>
    <property type="evidence" value="ECO:0007669"/>
    <property type="project" value="UniProtKB-UniRule"/>
</dbReference>
<reference evidence="4 5" key="1">
    <citation type="submission" date="2017-09" db="EMBL/GenBank/DDBJ databases">
        <title>Bacterial strain isolated from the female urinary microbiota.</title>
        <authorList>
            <person name="Thomas-White K."/>
            <person name="Kumar N."/>
            <person name="Forster S."/>
            <person name="Putonti C."/>
            <person name="Lawley T."/>
            <person name="Wolfe A.J."/>
        </authorList>
    </citation>
    <scope>NUCLEOTIDE SEQUENCE [LARGE SCALE GENOMIC DNA]</scope>
    <source>
        <strain evidence="4 5">UMB0852</strain>
    </source>
</reference>
<dbReference type="STRING" id="84521.SAMN04487994_100264"/>
<dbReference type="NCBIfam" id="NF003843">
    <property type="entry name" value="PRK05422.1"/>
    <property type="match status" value="1"/>
</dbReference>
<proteinExistence type="inferred from homology"/>
<protein>
    <recommendedName>
        <fullName evidence="3">SsrA-binding protein</fullName>
    </recommendedName>
    <alternativeName>
        <fullName evidence="3">Small protein B</fullName>
    </alternativeName>
</protein>
<comment type="caution">
    <text evidence="4">The sequence shown here is derived from an EMBL/GenBank/DDBJ whole genome shotgun (WGS) entry which is preliminary data.</text>
</comment>
<evidence type="ECO:0000256" key="2">
    <source>
        <dbReference type="ARBA" id="ARBA00022884"/>
    </source>
</evidence>
<name>A0A2N6SQ78_9LACT</name>
<comment type="subcellular location">
    <subcellularLocation>
        <location evidence="3">Cytoplasm</location>
    </subcellularLocation>
    <text evidence="3">The tmRNA-SmpB complex associates with stalled 70S ribosomes.</text>
</comment>
<keyword evidence="2 3" id="KW-0694">RNA-binding</keyword>
<dbReference type="PANTHER" id="PTHR30308:SF2">
    <property type="entry name" value="SSRA-BINDING PROTEIN"/>
    <property type="match status" value="1"/>
</dbReference>
<comment type="similarity">
    <text evidence="3">Belongs to the SmpB family.</text>
</comment>
<dbReference type="EMBL" id="PNHE01000001">
    <property type="protein sequence ID" value="PMC59225.1"/>
    <property type="molecule type" value="Genomic_DNA"/>
</dbReference>